<dbReference type="SUPFAM" id="SSF52788">
    <property type="entry name" value="Phosphotyrosine protein phosphatases I"/>
    <property type="match status" value="1"/>
</dbReference>
<protein>
    <submittedName>
        <fullName evidence="6">Protein-arginine-phosphatase</fullName>
    </submittedName>
</protein>
<dbReference type="GO" id="GO:0004725">
    <property type="term" value="F:protein tyrosine phosphatase activity"/>
    <property type="evidence" value="ECO:0007669"/>
    <property type="project" value="InterPro"/>
</dbReference>
<dbReference type="RefSeq" id="WP_183278731.1">
    <property type="nucleotide sequence ID" value="NZ_BLZR01000001.1"/>
</dbReference>
<organism evidence="6 7">
    <name type="scientific">Clostridium fungisolvens</name>
    <dbReference type="NCBI Taxonomy" id="1604897"/>
    <lineage>
        <taxon>Bacteria</taxon>
        <taxon>Bacillati</taxon>
        <taxon>Bacillota</taxon>
        <taxon>Clostridia</taxon>
        <taxon>Eubacteriales</taxon>
        <taxon>Clostridiaceae</taxon>
        <taxon>Clostridium</taxon>
    </lineage>
</organism>
<sequence length="151" mass="16430">MNILFVCTGNTCRSCMAEAIFNSICDIDGVRAYSAGISIVPGSKTSKHSASLVMNNLSHDISKRSAVQLTSDMINNADLILTMTNYMRDLIASNSPKKSNNVFSLCEYAGVKGEISDPYGGSIDVYSKTYDQLKNIIGKVLIKIKEDKGIF</sequence>
<dbReference type="PANTHER" id="PTHR11717:SF31">
    <property type="entry name" value="LOW MOLECULAR WEIGHT PROTEIN-TYROSINE-PHOSPHATASE ETP-RELATED"/>
    <property type="match status" value="1"/>
</dbReference>
<accession>A0A6V8SKR3</accession>
<feature type="active site" description="Proton donor" evidence="4">
    <location>
        <position position="117"/>
    </location>
</feature>
<evidence type="ECO:0000256" key="4">
    <source>
        <dbReference type="PIRSR" id="PIRSR617867-1"/>
    </source>
</evidence>
<feature type="active site" description="Nucleophile" evidence="4">
    <location>
        <position position="13"/>
    </location>
</feature>
<dbReference type="CDD" id="cd16344">
    <property type="entry name" value="LMWPAP"/>
    <property type="match status" value="1"/>
</dbReference>
<dbReference type="AlphaFoldDB" id="A0A6V8SKR3"/>
<dbReference type="EMBL" id="BLZR01000001">
    <property type="protein sequence ID" value="GFP77351.1"/>
    <property type="molecule type" value="Genomic_DNA"/>
</dbReference>
<dbReference type="InterPro" id="IPR017867">
    <property type="entry name" value="Tyr_phospatase_low_mol_wt"/>
</dbReference>
<dbReference type="PANTHER" id="PTHR11717">
    <property type="entry name" value="LOW MOLECULAR WEIGHT PROTEIN TYROSINE PHOSPHATASE"/>
    <property type="match status" value="1"/>
</dbReference>
<feature type="domain" description="Phosphotyrosine protein phosphatase I" evidence="5">
    <location>
        <begin position="1"/>
        <end position="143"/>
    </location>
</feature>
<keyword evidence="7" id="KW-1185">Reference proteome</keyword>
<proteinExistence type="inferred from homology"/>
<dbReference type="InterPro" id="IPR036196">
    <property type="entry name" value="Ptyr_pPase_sf"/>
</dbReference>
<keyword evidence="3" id="KW-0904">Protein phosphatase</keyword>
<evidence type="ECO:0000313" key="7">
    <source>
        <dbReference type="Proteomes" id="UP000580568"/>
    </source>
</evidence>
<dbReference type="Proteomes" id="UP000580568">
    <property type="component" value="Unassembled WGS sequence"/>
</dbReference>
<gene>
    <name evidence="6" type="ORF">bsdtw1_03478</name>
</gene>
<keyword evidence="2" id="KW-0378">Hydrolase</keyword>
<evidence type="ECO:0000259" key="5">
    <source>
        <dbReference type="SMART" id="SM00226"/>
    </source>
</evidence>
<name>A0A6V8SKR3_9CLOT</name>
<evidence type="ECO:0000256" key="2">
    <source>
        <dbReference type="ARBA" id="ARBA00022801"/>
    </source>
</evidence>
<dbReference type="PRINTS" id="PR00719">
    <property type="entry name" value="LMWPTPASE"/>
</dbReference>
<dbReference type="InterPro" id="IPR050438">
    <property type="entry name" value="LMW_PTPase"/>
</dbReference>
<comment type="similarity">
    <text evidence="1">Belongs to the low molecular weight phosphotyrosine protein phosphatase family.</text>
</comment>
<dbReference type="Gene3D" id="3.40.50.2300">
    <property type="match status" value="1"/>
</dbReference>
<feature type="active site" description="Nucleophile" evidence="4">
    <location>
        <position position="7"/>
    </location>
</feature>
<evidence type="ECO:0000256" key="3">
    <source>
        <dbReference type="ARBA" id="ARBA00022912"/>
    </source>
</evidence>
<dbReference type="InterPro" id="IPR023485">
    <property type="entry name" value="Ptyr_pPase"/>
</dbReference>
<evidence type="ECO:0000313" key="6">
    <source>
        <dbReference type="EMBL" id="GFP77351.1"/>
    </source>
</evidence>
<reference evidence="6 7" key="1">
    <citation type="submission" date="2020-07" db="EMBL/GenBank/DDBJ databases">
        <title>A new beta-1,3-glucan-decomposing anaerobic bacterium isolated from anoxic soil subjected to biological soil disinfestation.</title>
        <authorList>
            <person name="Ueki A."/>
            <person name="Tonouchi A."/>
        </authorList>
    </citation>
    <scope>NUCLEOTIDE SEQUENCE [LARGE SCALE GENOMIC DNA]</scope>
    <source>
        <strain evidence="6 7">TW1</strain>
    </source>
</reference>
<evidence type="ECO:0000256" key="1">
    <source>
        <dbReference type="ARBA" id="ARBA00011063"/>
    </source>
</evidence>
<dbReference type="Pfam" id="PF01451">
    <property type="entry name" value="LMWPc"/>
    <property type="match status" value="1"/>
</dbReference>
<dbReference type="SMART" id="SM00226">
    <property type="entry name" value="LMWPc"/>
    <property type="match status" value="1"/>
</dbReference>
<comment type="caution">
    <text evidence="6">The sequence shown here is derived from an EMBL/GenBank/DDBJ whole genome shotgun (WGS) entry which is preliminary data.</text>
</comment>